<comment type="catalytic activity">
    <reaction evidence="1">
        <text>3-hydroxy-2-methylpropanoyl-CoA + H2O = 3-hydroxy-2-methylpropanoate + CoA + H(+)</text>
        <dbReference type="Rhea" id="RHEA:20888"/>
        <dbReference type="ChEBI" id="CHEBI:11805"/>
        <dbReference type="ChEBI" id="CHEBI:15377"/>
        <dbReference type="ChEBI" id="CHEBI:15378"/>
        <dbReference type="ChEBI" id="CHEBI:57287"/>
        <dbReference type="ChEBI" id="CHEBI:57340"/>
        <dbReference type="EC" id="3.1.2.4"/>
    </reaction>
</comment>
<comment type="caution">
    <text evidence="5">The sequence shown here is derived from an EMBL/GenBank/DDBJ whole genome shotgun (WGS) entry which is preliminary data.</text>
</comment>
<feature type="domain" description="Enoyl-CoA hydratase/isomerase" evidence="4">
    <location>
        <begin position="17"/>
        <end position="329"/>
    </location>
</feature>
<keyword evidence="6" id="KW-1185">Reference proteome</keyword>
<dbReference type="InterPro" id="IPR032259">
    <property type="entry name" value="HIBYL-CoA-H"/>
</dbReference>
<evidence type="ECO:0000256" key="2">
    <source>
        <dbReference type="ARBA" id="ARBA00011915"/>
    </source>
</evidence>
<dbReference type="Proteomes" id="UP001243364">
    <property type="component" value="Unassembled WGS sequence"/>
</dbReference>
<keyword evidence="3" id="KW-0378">Hydrolase</keyword>
<organism evidence="5 6">
    <name type="scientific">Streptomyces achromogenes</name>
    <dbReference type="NCBI Taxonomy" id="67255"/>
    <lineage>
        <taxon>Bacteria</taxon>
        <taxon>Bacillati</taxon>
        <taxon>Actinomycetota</taxon>
        <taxon>Actinomycetes</taxon>
        <taxon>Kitasatosporales</taxon>
        <taxon>Streptomycetaceae</taxon>
        <taxon>Streptomyces</taxon>
    </lineage>
</organism>
<dbReference type="EC" id="3.1.2.4" evidence="2"/>
<dbReference type="PANTHER" id="PTHR43176:SF3">
    <property type="entry name" value="3-HYDROXYISOBUTYRYL-COA HYDROLASE, MITOCHONDRIAL"/>
    <property type="match status" value="1"/>
</dbReference>
<dbReference type="RefSeq" id="WP_307038913.1">
    <property type="nucleotide sequence ID" value="NZ_JAUSYA010000001.1"/>
</dbReference>
<evidence type="ECO:0000313" key="5">
    <source>
        <dbReference type="EMBL" id="MDQ0681074.1"/>
    </source>
</evidence>
<evidence type="ECO:0000256" key="1">
    <source>
        <dbReference type="ARBA" id="ARBA00001709"/>
    </source>
</evidence>
<dbReference type="InterPro" id="IPR029045">
    <property type="entry name" value="ClpP/crotonase-like_dom_sf"/>
</dbReference>
<dbReference type="SUPFAM" id="SSF52096">
    <property type="entry name" value="ClpP/crotonase"/>
    <property type="match status" value="1"/>
</dbReference>
<dbReference type="EMBL" id="JAUSYA010000001">
    <property type="protein sequence ID" value="MDQ0681074.1"/>
    <property type="molecule type" value="Genomic_DNA"/>
</dbReference>
<dbReference type="NCBIfam" id="NF004127">
    <property type="entry name" value="PRK05617.1"/>
    <property type="match status" value="1"/>
</dbReference>
<proteinExistence type="predicted"/>
<reference evidence="5 6" key="1">
    <citation type="submission" date="2023-07" db="EMBL/GenBank/DDBJ databases">
        <title>Comparative genomics of wheat-associated soil bacteria to identify genetic determinants of phenazine resistance.</title>
        <authorList>
            <person name="Mouncey N."/>
        </authorList>
    </citation>
    <scope>NUCLEOTIDE SEQUENCE [LARGE SCALE GENOMIC DNA]</scope>
    <source>
        <strain evidence="5 6">W4I19-2</strain>
    </source>
</reference>
<dbReference type="InterPro" id="IPR045004">
    <property type="entry name" value="ECH_dom"/>
</dbReference>
<accession>A0ABU0PRT0</accession>
<evidence type="ECO:0000313" key="6">
    <source>
        <dbReference type="Proteomes" id="UP001243364"/>
    </source>
</evidence>
<evidence type="ECO:0000259" key="4">
    <source>
        <dbReference type="Pfam" id="PF16113"/>
    </source>
</evidence>
<dbReference type="CDD" id="cd06558">
    <property type="entry name" value="crotonase-like"/>
    <property type="match status" value="1"/>
</dbReference>
<evidence type="ECO:0000256" key="3">
    <source>
        <dbReference type="ARBA" id="ARBA00022801"/>
    </source>
</evidence>
<dbReference type="PANTHER" id="PTHR43176">
    <property type="entry name" value="3-HYDROXYISOBUTYRYL-COA HYDROLASE-RELATED"/>
    <property type="match status" value="1"/>
</dbReference>
<sequence length="338" mass="35809">MPDTAAGEVLADVHRGVGRILLNRPKALNALTTDMVAAIDRALASWEQAPLSAVVLASTSTKAFCAGGDIRTIREHSLAGDVEASERFFASEYRLNARIAGYPVPVVSLIDGLCMGGGLGLSVHGGFRVVTECAVLAMPETGIGFFPDIGASYFLPTLPGAIGMYLGLTGQRIDAADALYAGLATHFVPSDQLDTVGEALADSPDEPVDVVLNRLAGRSPVAQSRLAEVRGDVDWAFGAPTLGEIDKRLRQRDTPWAAAALGALESASPQSLEITHALLARGRQRTLRECLEAELALTRTTIRTPDFLEGVRAALVDRDRAPTWQRASLGGRTMPSVL</sequence>
<gene>
    <name evidence="5" type="ORF">QFZ56_000037</name>
</gene>
<dbReference type="Pfam" id="PF16113">
    <property type="entry name" value="ECH_2"/>
    <property type="match status" value="1"/>
</dbReference>
<dbReference type="Gene3D" id="3.90.226.10">
    <property type="entry name" value="2-enoyl-CoA Hydratase, Chain A, domain 1"/>
    <property type="match status" value="1"/>
</dbReference>
<name>A0ABU0PRT0_STRAH</name>
<protein>
    <recommendedName>
        <fullName evidence="2">3-hydroxyisobutyryl-CoA hydrolase</fullName>
        <ecNumber evidence="2">3.1.2.4</ecNumber>
    </recommendedName>
</protein>